<evidence type="ECO:0000256" key="1">
    <source>
        <dbReference type="ARBA" id="ARBA00023125"/>
    </source>
</evidence>
<feature type="domain" description="HTH luxR-type" evidence="4">
    <location>
        <begin position="175"/>
        <end position="240"/>
    </location>
</feature>
<dbReference type="PROSITE" id="PS50043">
    <property type="entry name" value="HTH_LUXR_2"/>
    <property type="match status" value="1"/>
</dbReference>
<name>A0AAU7JKC7_9HYPH</name>
<dbReference type="PROSITE" id="PS00622">
    <property type="entry name" value="HTH_LUXR_1"/>
    <property type="match status" value="1"/>
</dbReference>
<dbReference type="GO" id="GO:0006355">
    <property type="term" value="P:regulation of DNA-templated transcription"/>
    <property type="evidence" value="ECO:0007669"/>
    <property type="project" value="InterPro"/>
</dbReference>
<dbReference type="SUPFAM" id="SSF46894">
    <property type="entry name" value="C-terminal effector domain of the bipartite response regulators"/>
    <property type="match status" value="1"/>
</dbReference>
<evidence type="ECO:0000256" key="3">
    <source>
        <dbReference type="SAM" id="MobiDB-lite"/>
    </source>
</evidence>
<organism evidence="6">
    <name type="scientific">Alsobacter sp. KACC 23698</name>
    <dbReference type="NCBI Taxonomy" id="3149229"/>
    <lineage>
        <taxon>Bacteria</taxon>
        <taxon>Pseudomonadati</taxon>
        <taxon>Pseudomonadota</taxon>
        <taxon>Alphaproteobacteria</taxon>
        <taxon>Hyphomicrobiales</taxon>
        <taxon>Alsobacteraceae</taxon>
        <taxon>Alsobacter</taxon>
    </lineage>
</organism>
<dbReference type="InterPro" id="IPR016032">
    <property type="entry name" value="Sig_transdc_resp-reg_C-effctor"/>
</dbReference>
<evidence type="ECO:0000313" key="6">
    <source>
        <dbReference type="EMBL" id="XBO40419.1"/>
    </source>
</evidence>
<gene>
    <name evidence="6" type="ORF">ABEG18_06535</name>
</gene>
<reference evidence="6" key="1">
    <citation type="submission" date="2024-05" db="EMBL/GenBank/DDBJ databases">
        <authorList>
            <person name="Kim S."/>
            <person name="Heo J."/>
            <person name="Choi H."/>
            <person name="Choi Y."/>
            <person name="Kwon S.-W."/>
            <person name="Kim Y."/>
        </authorList>
    </citation>
    <scope>NUCLEOTIDE SEQUENCE</scope>
    <source>
        <strain evidence="6">KACC 23698</strain>
    </source>
</reference>
<dbReference type="GO" id="GO:0003677">
    <property type="term" value="F:DNA binding"/>
    <property type="evidence" value="ECO:0007669"/>
    <property type="project" value="UniProtKB-KW"/>
</dbReference>
<proteinExistence type="predicted"/>
<dbReference type="Gene3D" id="3.40.50.2300">
    <property type="match status" value="1"/>
</dbReference>
<dbReference type="InterPro" id="IPR051015">
    <property type="entry name" value="EvgA-like"/>
</dbReference>
<dbReference type="AlphaFoldDB" id="A0AAU7JKC7"/>
<protein>
    <submittedName>
        <fullName evidence="6">Response regulator transcription factor</fullName>
    </submittedName>
</protein>
<dbReference type="SUPFAM" id="SSF52172">
    <property type="entry name" value="CheY-like"/>
    <property type="match status" value="1"/>
</dbReference>
<dbReference type="RefSeq" id="WP_406857278.1">
    <property type="nucleotide sequence ID" value="NZ_CP157484.1"/>
</dbReference>
<dbReference type="InterPro" id="IPR001789">
    <property type="entry name" value="Sig_transdc_resp-reg_receiver"/>
</dbReference>
<feature type="domain" description="Response regulatory" evidence="5">
    <location>
        <begin position="24"/>
        <end position="139"/>
    </location>
</feature>
<accession>A0AAU7JKC7</accession>
<dbReference type="GO" id="GO:0000160">
    <property type="term" value="P:phosphorelay signal transduction system"/>
    <property type="evidence" value="ECO:0007669"/>
    <property type="project" value="InterPro"/>
</dbReference>
<comment type="caution">
    <text evidence="2">Lacks conserved residue(s) required for the propagation of feature annotation.</text>
</comment>
<dbReference type="InterPro" id="IPR011006">
    <property type="entry name" value="CheY-like_superfamily"/>
</dbReference>
<dbReference type="SMART" id="SM00421">
    <property type="entry name" value="HTH_LUXR"/>
    <property type="match status" value="1"/>
</dbReference>
<dbReference type="PROSITE" id="PS50110">
    <property type="entry name" value="RESPONSE_REGULATORY"/>
    <property type="match status" value="1"/>
</dbReference>
<dbReference type="Pfam" id="PF00196">
    <property type="entry name" value="GerE"/>
    <property type="match status" value="1"/>
</dbReference>
<keyword evidence="1" id="KW-0238">DNA-binding</keyword>
<evidence type="ECO:0000259" key="4">
    <source>
        <dbReference type="PROSITE" id="PS50043"/>
    </source>
</evidence>
<dbReference type="PANTHER" id="PTHR45566">
    <property type="entry name" value="HTH-TYPE TRANSCRIPTIONAL REGULATOR YHJB-RELATED"/>
    <property type="match status" value="1"/>
</dbReference>
<dbReference type="CDD" id="cd06170">
    <property type="entry name" value="LuxR_C_like"/>
    <property type="match status" value="1"/>
</dbReference>
<dbReference type="InterPro" id="IPR000792">
    <property type="entry name" value="Tscrpt_reg_LuxR_C"/>
</dbReference>
<evidence type="ECO:0000256" key="2">
    <source>
        <dbReference type="PROSITE-ProRule" id="PRU00169"/>
    </source>
</evidence>
<dbReference type="PRINTS" id="PR00038">
    <property type="entry name" value="HTHLUXR"/>
</dbReference>
<dbReference type="EMBL" id="CP157484">
    <property type="protein sequence ID" value="XBO40419.1"/>
    <property type="molecule type" value="Genomic_DNA"/>
</dbReference>
<evidence type="ECO:0000259" key="5">
    <source>
        <dbReference type="PROSITE" id="PS50110"/>
    </source>
</evidence>
<dbReference type="PANTHER" id="PTHR45566:SF1">
    <property type="entry name" value="HTH-TYPE TRANSCRIPTIONAL REGULATOR YHJB-RELATED"/>
    <property type="match status" value="1"/>
</dbReference>
<feature type="region of interest" description="Disordered" evidence="3">
    <location>
        <begin position="153"/>
        <end position="178"/>
    </location>
</feature>
<sequence>MLLTASLGRANRVTEVSTMANMISTVVLEPNVLLREGLLKILEGRRFKIVAAGARLEQIIPTLGKLKPNLFIVCPEVVSGDVKALLTTLRQGYPDARVAILAGSPDHAQMQSAVSFGANAYLLKSMSSEIFIKALELSLLNVTVVPTEAFRNAEPTPEPIQAPAEPKGLMVEARSPSPVPRLSDREISILHSLVHGESNKHIARELEIAEATVKVHVKAILRKIRVRNRTQAAIWAMSNRLLPSATAAAQVTESPLFQASLPIHA</sequence>